<reference evidence="2" key="1">
    <citation type="submission" date="2017-05" db="EMBL/GenBank/DDBJ databases">
        <authorList>
            <person name="Lin X.B."/>
            <person name="Stothard P."/>
            <person name="Tasseva G."/>
            <person name="Walter J."/>
        </authorList>
    </citation>
    <scope>NUCLEOTIDE SEQUENCE [LARGE SCALE GENOMIC DNA]</scope>
    <source>
        <strain evidence="2">103v</strain>
    </source>
</reference>
<protein>
    <recommendedName>
        <fullName evidence="3">HK97 gp10 family phage protein</fullName>
    </recommendedName>
</protein>
<reference evidence="1 2" key="2">
    <citation type="submission" date="2017-09" db="EMBL/GenBank/DDBJ databases">
        <title>Tripartite evolution among Lactobacillus johnsonii, Lactobacillus taiwanensis, Lactobacillus reuteri and their rodent host.</title>
        <authorList>
            <person name="Wang T."/>
            <person name="Knowles S."/>
            <person name="Cheng C."/>
        </authorList>
    </citation>
    <scope>NUCLEOTIDE SEQUENCE [LARGE SCALE GENOMIC DNA]</scope>
    <source>
        <strain evidence="1 2">103v</strain>
    </source>
</reference>
<gene>
    <name evidence="1" type="ORF">CBG21_04770</name>
</gene>
<organism evidence="1 2">
    <name type="scientific">Limosilactobacillus reuteri</name>
    <name type="common">Lactobacillus reuteri</name>
    <dbReference type="NCBI Taxonomy" id="1598"/>
    <lineage>
        <taxon>Bacteria</taxon>
        <taxon>Bacillati</taxon>
        <taxon>Bacillota</taxon>
        <taxon>Bacilli</taxon>
        <taxon>Lactobacillales</taxon>
        <taxon>Lactobacillaceae</taxon>
        <taxon>Limosilactobacillus</taxon>
    </lineage>
</organism>
<dbReference type="RefSeq" id="WP_094504680.1">
    <property type="nucleotide sequence ID" value="NZ_NGPH01000030.1"/>
</dbReference>
<sequence>MADGLINDNFDRFLEKVDQGFTLSERKKVNKVGDKVYEEAMIAFLKQHKRDVVYKNGTQHLADTLTHEIKEDGHYEIGFSKKGKKAYIARFLNDGWKPRNQYGGPYGTAPKAKYSEWHDFIARIGKERDHEMGKRMAERAKEIMDGKVGR</sequence>
<evidence type="ECO:0000313" key="1">
    <source>
        <dbReference type="EMBL" id="OYT03685.1"/>
    </source>
</evidence>
<name>A0A256VJ34_LIMRT</name>
<dbReference type="EMBL" id="NGQC01000030">
    <property type="protein sequence ID" value="OYT03685.1"/>
    <property type="molecule type" value="Genomic_DNA"/>
</dbReference>
<evidence type="ECO:0008006" key="3">
    <source>
        <dbReference type="Google" id="ProtNLM"/>
    </source>
</evidence>
<comment type="caution">
    <text evidence="1">The sequence shown here is derived from an EMBL/GenBank/DDBJ whole genome shotgun (WGS) entry which is preliminary data.</text>
</comment>
<evidence type="ECO:0000313" key="2">
    <source>
        <dbReference type="Proteomes" id="UP000216122"/>
    </source>
</evidence>
<dbReference type="AlphaFoldDB" id="A0A256VJ34"/>
<dbReference type="Proteomes" id="UP000216122">
    <property type="component" value="Unassembled WGS sequence"/>
</dbReference>
<accession>A0A256VJ34</accession>
<proteinExistence type="predicted"/>